<accession>A0ABX0YKL4</accession>
<dbReference type="InterPro" id="IPR050585">
    <property type="entry name" value="Xaa-Pro_dipeptidyl-ppase/CocE"/>
</dbReference>
<dbReference type="InterPro" id="IPR001375">
    <property type="entry name" value="Peptidase_S9_cat"/>
</dbReference>
<gene>
    <name evidence="2" type="ORF">HBH25_18530</name>
</gene>
<dbReference type="RefSeq" id="WP_168085419.1">
    <property type="nucleotide sequence ID" value="NZ_JAAVJI010000013.1"/>
</dbReference>
<feature type="domain" description="Peptidase S9 prolyl oligopeptidase catalytic" evidence="1">
    <location>
        <begin position="409"/>
        <end position="609"/>
    </location>
</feature>
<dbReference type="SUPFAM" id="SSF82171">
    <property type="entry name" value="DPP6 N-terminal domain-like"/>
    <property type="match status" value="1"/>
</dbReference>
<keyword evidence="3" id="KW-1185">Reference proteome</keyword>
<comment type="caution">
    <text evidence="2">The sequence shown here is derived from an EMBL/GenBank/DDBJ whole genome shotgun (WGS) entry which is preliminary data.</text>
</comment>
<evidence type="ECO:0000313" key="2">
    <source>
        <dbReference type="EMBL" id="NJP02844.1"/>
    </source>
</evidence>
<name>A0ABX0YKL4_9PSED</name>
<dbReference type="PANTHER" id="PTHR43056">
    <property type="entry name" value="PEPTIDASE S9 PROLYL OLIGOPEPTIDASE"/>
    <property type="match status" value="1"/>
</dbReference>
<proteinExistence type="predicted"/>
<dbReference type="SUPFAM" id="SSF53474">
    <property type="entry name" value="alpha/beta-Hydrolases"/>
    <property type="match status" value="1"/>
</dbReference>
<dbReference type="InterPro" id="IPR029058">
    <property type="entry name" value="AB_hydrolase_fold"/>
</dbReference>
<dbReference type="EMBL" id="JAAVJI010000013">
    <property type="protein sequence ID" value="NJP02844.1"/>
    <property type="molecule type" value="Genomic_DNA"/>
</dbReference>
<reference evidence="2 3" key="1">
    <citation type="submission" date="2020-03" db="EMBL/GenBank/DDBJ databases">
        <authorList>
            <person name="Wang L."/>
            <person name="He N."/>
            <person name="Li Y."/>
            <person name="Fang Y."/>
            <person name="Zhang F."/>
        </authorList>
    </citation>
    <scope>NUCLEOTIDE SEQUENCE [LARGE SCALE GENOMIC DNA]</scope>
    <source>
        <strain evidence="3">hsmgli-8</strain>
    </source>
</reference>
<evidence type="ECO:0000259" key="1">
    <source>
        <dbReference type="Pfam" id="PF00326"/>
    </source>
</evidence>
<protein>
    <submittedName>
        <fullName evidence="2">S9 family peptidase</fullName>
    </submittedName>
</protein>
<dbReference type="Gene3D" id="3.40.50.1820">
    <property type="entry name" value="alpha/beta hydrolase"/>
    <property type="match status" value="1"/>
</dbReference>
<evidence type="ECO:0000313" key="3">
    <source>
        <dbReference type="Proteomes" id="UP000746535"/>
    </source>
</evidence>
<sequence>MSETQKSLPAANGLDANAVVAAGRDFAELAVSEAGLFWNEYRPEEGACRLYHWREGKAHCLTPEDMSIRSRVYEYGGGAFCAGPAALYFVNERDQQVYRQAVTGDKAPELLSKGGCHYGGLAWHHGLVLAIEETPAEPYPQHRLVALDEVTSERQVLAEGADFYGTGVISPDGQRLAWVEWSRPELPWTRTRLMCAQRDATGAWQAPRCIAGNRAHEALQQPRFTSDNRLYCLSDRNGFWQPWAESPEGWAPLLSPEADHATAPWQLGTNSWWPLENHSYVATWFEDGFGKLGQVDGEGACIRYGAAYTRFRSVGVDAEYLYAIAASAVRPPAVIAIDRASGAVEILAGSEPLLPAEHISMPKPFTYPSGDSQAHGFFYPAAGEATDAPLLVFIHGGPTSACYPVLEPRIQFWCQRGFAVADLNYRGSSGYGRDYRMALKHAWGISDVEDAGNAVAWLRTEGWAGGTHAFIRGSSAGGYTTLCALAFLDVFSGGASLYGVSDPAALARETHKFEADYLDWLIGDPDLDASRYAERTPLLHADQIRVPVIFFQGELDTVVVPAQTAAMVASLEANQVPVQVHYYAEERHGFRQARNLAHALEQEWLFYKGLL</sequence>
<dbReference type="Pfam" id="PF00326">
    <property type="entry name" value="Peptidase_S9"/>
    <property type="match status" value="1"/>
</dbReference>
<dbReference type="PANTHER" id="PTHR43056:SF5">
    <property type="entry name" value="PEPTIDASE S9 PROLYL OLIGOPEPTIDASE CATALYTIC DOMAIN-CONTAINING PROTEIN"/>
    <property type="match status" value="1"/>
</dbReference>
<organism evidence="2 3">
    <name type="scientific">Pseudomonas quercus</name>
    <dbReference type="NCBI Taxonomy" id="2722792"/>
    <lineage>
        <taxon>Bacteria</taxon>
        <taxon>Pseudomonadati</taxon>
        <taxon>Pseudomonadota</taxon>
        <taxon>Gammaproteobacteria</taxon>
        <taxon>Pseudomonadales</taxon>
        <taxon>Pseudomonadaceae</taxon>
        <taxon>Pseudomonas</taxon>
    </lineage>
</organism>
<dbReference type="Proteomes" id="UP000746535">
    <property type="component" value="Unassembled WGS sequence"/>
</dbReference>